<accession>A0A0F9UCJ5</accession>
<name>A0A0F9UCJ5_9ZZZZ</name>
<organism evidence="1">
    <name type="scientific">marine sediment metagenome</name>
    <dbReference type="NCBI Taxonomy" id="412755"/>
    <lineage>
        <taxon>unclassified sequences</taxon>
        <taxon>metagenomes</taxon>
        <taxon>ecological metagenomes</taxon>
    </lineage>
</organism>
<dbReference type="EMBL" id="LAZR01000743">
    <property type="protein sequence ID" value="KKN58976.1"/>
    <property type="molecule type" value="Genomic_DNA"/>
</dbReference>
<dbReference type="AlphaFoldDB" id="A0A0F9UCJ5"/>
<sequence length="80" mass="9360">MNKIYLMCKSCIGTTIEGTDIITPCLRLSNGYKFPDNCPKRARGLKIKRNPEWRRIPERIANIFANINEIIGTRLRFFEE</sequence>
<evidence type="ECO:0000313" key="1">
    <source>
        <dbReference type="EMBL" id="KKN58976.1"/>
    </source>
</evidence>
<gene>
    <name evidence="1" type="ORF">LCGC14_0546510</name>
</gene>
<protein>
    <submittedName>
        <fullName evidence="1">Uncharacterized protein</fullName>
    </submittedName>
</protein>
<reference evidence="1" key="1">
    <citation type="journal article" date="2015" name="Nature">
        <title>Complex archaea that bridge the gap between prokaryotes and eukaryotes.</title>
        <authorList>
            <person name="Spang A."/>
            <person name="Saw J.H."/>
            <person name="Jorgensen S.L."/>
            <person name="Zaremba-Niedzwiedzka K."/>
            <person name="Martijn J."/>
            <person name="Lind A.E."/>
            <person name="van Eijk R."/>
            <person name="Schleper C."/>
            <person name="Guy L."/>
            <person name="Ettema T.J."/>
        </authorList>
    </citation>
    <scope>NUCLEOTIDE SEQUENCE</scope>
</reference>
<proteinExistence type="predicted"/>
<comment type="caution">
    <text evidence="1">The sequence shown here is derived from an EMBL/GenBank/DDBJ whole genome shotgun (WGS) entry which is preliminary data.</text>
</comment>